<gene>
    <name evidence="2" type="ORF">RFI_26289</name>
</gene>
<feature type="region of interest" description="Disordered" evidence="1">
    <location>
        <begin position="224"/>
        <end position="265"/>
    </location>
</feature>
<name>X6MB49_RETFI</name>
<evidence type="ECO:0000313" key="3">
    <source>
        <dbReference type="Proteomes" id="UP000023152"/>
    </source>
</evidence>
<accession>X6MB49</accession>
<comment type="caution">
    <text evidence="2">The sequence shown here is derived from an EMBL/GenBank/DDBJ whole genome shotgun (WGS) entry which is preliminary data.</text>
</comment>
<feature type="region of interest" description="Disordered" evidence="1">
    <location>
        <begin position="177"/>
        <end position="203"/>
    </location>
</feature>
<reference evidence="2 3" key="1">
    <citation type="journal article" date="2013" name="Curr. Biol.">
        <title>The Genome of the Foraminiferan Reticulomyxa filosa.</title>
        <authorList>
            <person name="Glockner G."/>
            <person name="Hulsmann N."/>
            <person name="Schleicher M."/>
            <person name="Noegel A.A."/>
            <person name="Eichinger L."/>
            <person name="Gallinger C."/>
            <person name="Pawlowski J."/>
            <person name="Sierra R."/>
            <person name="Euteneuer U."/>
            <person name="Pillet L."/>
            <person name="Moustafa A."/>
            <person name="Platzer M."/>
            <person name="Groth M."/>
            <person name="Szafranski K."/>
            <person name="Schliwa M."/>
        </authorList>
    </citation>
    <scope>NUCLEOTIDE SEQUENCE [LARGE SCALE GENOMIC DNA]</scope>
</reference>
<feature type="compositionally biased region" description="Basic and acidic residues" evidence="1">
    <location>
        <begin position="235"/>
        <end position="246"/>
    </location>
</feature>
<proteinExistence type="predicted"/>
<sequence length="359" mass="40925">MQEPSVQQQYYPDVYTSQYDDTTTMMLSPNNSQGYVQVCGALRIDKLMGSNIIYLKTKKLKYIQKSSFDPRTVKSHPLNPMPMYSTYGFNPTPATQGPILVFTSHVPAVGMLGSAGNPNLHSLPINVMNRPDHSQPPLRNLVREGSVSNWTMNDLERNIKDIETHRRTLHDQQIHYSDSAAESEPSMDFTEANDISHSMPSKKLKHNSNLEFSVIVEEDQTSDTDVKNLNVKQNTSDHDENIKDSNVKQNTSDHNGKSASPTRNNPSTDQITFLYYFELIHCFFFNVANAHYTQKKRLLLCSPLKLCLPPNKKKIIYFKFYPKKKRSCNGNVKTKILILEKEKGCGGYIIIFFQYLPSS</sequence>
<feature type="compositionally biased region" description="Polar residues" evidence="1">
    <location>
        <begin position="247"/>
        <end position="265"/>
    </location>
</feature>
<dbReference type="AlphaFoldDB" id="X6MB49"/>
<dbReference type="EMBL" id="ASPP01022789">
    <property type="protein sequence ID" value="ETO11089.1"/>
    <property type="molecule type" value="Genomic_DNA"/>
</dbReference>
<evidence type="ECO:0000256" key="1">
    <source>
        <dbReference type="SAM" id="MobiDB-lite"/>
    </source>
</evidence>
<evidence type="ECO:0000313" key="2">
    <source>
        <dbReference type="EMBL" id="ETO11089.1"/>
    </source>
</evidence>
<organism evidence="2 3">
    <name type="scientific">Reticulomyxa filosa</name>
    <dbReference type="NCBI Taxonomy" id="46433"/>
    <lineage>
        <taxon>Eukaryota</taxon>
        <taxon>Sar</taxon>
        <taxon>Rhizaria</taxon>
        <taxon>Retaria</taxon>
        <taxon>Foraminifera</taxon>
        <taxon>Monothalamids</taxon>
        <taxon>Reticulomyxidae</taxon>
        <taxon>Reticulomyxa</taxon>
    </lineage>
</organism>
<dbReference type="Proteomes" id="UP000023152">
    <property type="component" value="Unassembled WGS sequence"/>
</dbReference>
<protein>
    <submittedName>
        <fullName evidence="2">Uncharacterized protein</fullName>
    </submittedName>
</protein>
<keyword evidence="3" id="KW-1185">Reference proteome</keyword>